<feature type="domain" description="Retrotransposon gag" evidence="2">
    <location>
        <begin position="19"/>
        <end position="111"/>
    </location>
</feature>
<dbReference type="AlphaFoldDB" id="A0A2I0AJ59"/>
<protein>
    <recommendedName>
        <fullName evidence="2">Retrotransposon gag domain-containing protein</fullName>
    </recommendedName>
</protein>
<gene>
    <name evidence="3" type="ORF">AXF42_Ash006804</name>
</gene>
<feature type="region of interest" description="Disordered" evidence="1">
    <location>
        <begin position="346"/>
        <end position="373"/>
    </location>
</feature>
<evidence type="ECO:0000259" key="2">
    <source>
        <dbReference type="Pfam" id="PF03732"/>
    </source>
</evidence>
<dbReference type="Proteomes" id="UP000236161">
    <property type="component" value="Unassembled WGS sequence"/>
</dbReference>
<dbReference type="PANTHER" id="PTHR33223:SF11">
    <property type="entry name" value="ELEMENT PROTEIN, PUTATIVE-RELATED"/>
    <property type="match status" value="1"/>
</dbReference>
<organism evidence="3 4">
    <name type="scientific">Apostasia shenzhenica</name>
    <dbReference type="NCBI Taxonomy" id="1088818"/>
    <lineage>
        <taxon>Eukaryota</taxon>
        <taxon>Viridiplantae</taxon>
        <taxon>Streptophyta</taxon>
        <taxon>Embryophyta</taxon>
        <taxon>Tracheophyta</taxon>
        <taxon>Spermatophyta</taxon>
        <taxon>Magnoliopsida</taxon>
        <taxon>Liliopsida</taxon>
        <taxon>Asparagales</taxon>
        <taxon>Orchidaceae</taxon>
        <taxon>Apostasioideae</taxon>
        <taxon>Apostasia</taxon>
    </lineage>
</organism>
<evidence type="ECO:0000313" key="3">
    <source>
        <dbReference type="EMBL" id="PKA55602.1"/>
    </source>
</evidence>
<dbReference type="InterPro" id="IPR005162">
    <property type="entry name" value="Retrotrans_gag_dom"/>
</dbReference>
<name>A0A2I0AJ59_9ASPA</name>
<dbReference type="OrthoDB" id="781595at2759"/>
<evidence type="ECO:0000313" key="4">
    <source>
        <dbReference type="Proteomes" id="UP000236161"/>
    </source>
</evidence>
<dbReference type="PANTHER" id="PTHR33223">
    <property type="entry name" value="CCHC-TYPE DOMAIN-CONTAINING PROTEIN"/>
    <property type="match status" value="1"/>
</dbReference>
<dbReference type="Pfam" id="PF03732">
    <property type="entry name" value="Retrotrans_gag"/>
    <property type="match status" value="1"/>
</dbReference>
<keyword evidence="4" id="KW-1185">Reference proteome</keyword>
<accession>A0A2I0AJ59</accession>
<sequence length="408" mass="46800">MCMTMHYPHVTIDAIRLRLMPFALKDNAKKWLYSLGVNSIGTWDDFIKVFLKKYFPNGKTVRLRNEINQFVQLDKETLWKYIDRFKNLLAQCPHHGIEKWRLCQILYEGMDYSTRTMVESICQGEFLAKNVDEAWDFLEELADKSLQWETTREQPSLASKISSKGGIYTVPETQLLEAKIAAIDQQLRSLNIQQNQNQNLIASSCSYCHALNHTLSSCPSFANQLSVEPEQANLAYARPKNDPFALTYNPGWRNHPNFSWNQGNSVPNINTNVPQFSSYGNLPAQNFQHTQRPQMPPLVQTYMPPGFNETERRLGTLERSQNNLEKTLHNVSSQLAQLLVQTREKGTLPSQPEPNPRNQVVIRDPSSSSEANRGINAVITLRLGRQINNKVGTPEELKEDARRTYLFD</sequence>
<proteinExistence type="predicted"/>
<evidence type="ECO:0000256" key="1">
    <source>
        <dbReference type="SAM" id="MobiDB-lite"/>
    </source>
</evidence>
<dbReference type="EMBL" id="KZ451979">
    <property type="protein sequence ID" value="PKA55602.1"/>
    <property type="molecule type" value="Genomic_DNA"/>
</dbReference>
<reference evidence="3 4" key="1">
    <citation type="journal article" date="2017" name="Nature">
        <title>The Apostasia genome and the evolution of orchids.</title>
        <authorList>
            <person name="Zhang G.Q."/>
            <person name="Liu K.W."/>
            <person name="Li Z."/>
            <person name="Lohaus R."/>
            <person name="Hsiao Y.Y."/>
            <person name="Niu S.C."/>
            <person name="Wang J.Y."/>
            <person name="Lin Y.C."/>
            <person name="Xu Q."/>
            <person name="Chen L.J."/>
            <person name="Yoshida K."/>
            <person name="Fujiwara S."/>
            <person name="Wang Z.W."/>
            <person name="Zhang Y.Q."/>
            <person name="Mitsuda N."/>
            <person name="Wang M."/>
            <person name="Liu G.H."/>
            <person name="Pecoraro L."/>
            <person name="Huang H.X."/>
            <person name="Xiao X.J."/>
            <person name="Lin M."/>
            <person name="Wu X.Y."/>
            <person name="Wu W.L."/>
            <person name="Chen Y.Y."/>
            <person name="Chang S.B."/>
            <person name="Sakamoto S."/>
            <person name="Ohme-Takagi M."/>
            <person name="Yagi M."/>
            <person name="Zeng S.J."/>
            <person name="Shen C.Y."/>
            <person name="Yeh C.M."/>
            <person name="Luo Y.B."/>
            <person name="Tsai W.C."/>
            <person name="Van de Peer Y."/>
            <person name="Liu Z.J."/>
        </authorList>
    </citation>
    <scope>NUCLEOTIDE SEQUENCE [LARGE SCALE GENOMIC DNA]</scope>
    <source>
        <strain evidence="4">cv. Shenzhen</strain>
        <tissue evidence="3">Stem</tissue>
    </source>
</reference>